<proteinExistence type="predicted"/>
<feature type="transmembrane region" description="Helical" evidence="2">
    <location>
        <begin position="178"/>
        <end position="200"/>
    </location>
</feature>
<evidence type="ECO:0000313" key="5">
    <source>
        <dbReference type="Proteomes" id="UP000290819"/>
    </source>
</evidence>
<evidence type="ECO:0000313" key="4">
    <source>
        <dbReference type="EMBL" id="RXT47860.1"/>
    </source>
</evidence>
<sequence length="350" mass="36923">MAYTEDHIALAAEYALGILDADERAQVETMMAVDKAFADIVQAWAYRLGVLNQMVGAIEPRPIVWENIRSELARNGFAQEAPVLSDVAPPPPVPDSSSFEVATPELSSAEPVSPEPPSLDVQPPEPPPSDSDVIPDFAPQFVPQVHAPDPDVVRTPPPPVVDNSNVIRLEGRVKRWRSIASAVGALAAALLVTLSLEIFLPDALPGALRPAPRIQTVEVKAPAPLTASSQYVALLQGQGGGPAFILTIDGTTRNFTVRKVGATPEPGKSFELWLISDKLPRPRSLGVIGAGDFTARPLLASYDADVVSGATYAVTVEQAGGSPNGQPTSAPIFTGKLIETVPPAQPQAPK</sequence>
<evidence type="ECO:0000259" key="3">
    <source>
        <dbReference type="Pfam" id="PF10099"/>
    </source>
</evidence>
<dbReference type="InterPro" id="IPR051474">
    <property type="entry name" value="Anti-sigma-K/W_factor"/>
</dbReference>
<protein>
    <recommendedName>
        <fullName evidence="3">Anti-sigma K factor RskA C-terminal domain-containing protein</fullName>
    </recommendedName>
</protein>
<dbReference type="AlphaFoldDB" id="A0A4Q1VA60"/>
<feature type="domain" description="Anti-sigma K factor RskA C-terminal" evidence="3">
    <location>
        <begin position="184"/>
        <end position="332"/>
    </location>
</feature>
<gene>
    <name evidence="4" type="ORF">B5V03_16525</name>
</gene>
<dbReference type="Proteomes" id="UP000290819">
    <property type="component" value="Unassembled WGS sequence"/>
</dbReference>
<dbReference type="PANTHER" id="PTHR37461">
    <property type="entry name" value="ANTI-SIGMA-K FACTOR RSKA"/>
    <property type="match status" value="1"/>
</dbReference>
<accession>A0A4Q1VA60</accession>
<dbReference type="EMBL" id="MZXW01000017">
    <property type="protein sequence ID" value="RXT47860.1"/>
    <property type="molecule type" value="Genomic_DNA"/>
</dbReference>
<dbReference type="Pfam" id="PF10099">
    <property type="entry name" value="RskA_C"/>
    <property type="match status" value="1"/>
</dbReference>
<dbReference type="GO" id="GO:0016989">
    <property type="term" value="F:sigma factor antagonist activity"/>
    <property type="evidence" value="ECO:0007669"/>
    <property type="project" value="TreeGrafter"/>
</dbReference>
<reference evidence="4 5" key="1">
    <citation type="submission" date="2017-03" db="EMBL/GenBank/DDBJ databases">
        <authorList>
            <person name="Safronova V.I."/>
            <person name="Sazanova A.L."/>
            <person name="Chirak E.R."/>
        </authorList>
    </citation>
    <scope>NUCLEOTIDE SEQUENCE [LARGE SCALE GENOMIC DNA]</scope>
    <source>
        <strain evidence="4 5">Opo-243</strain>
    </source>
</reference>
<dbReference type="InterPro" id="IPR018764">
    <property type="entry name" value="RskA_C"/>
</dbReference>
<dbReference type="OrthoDB" id="9816387at2"/>
<keyword evidence="2" id="KW-1133">Transmembrane helix</keyword>
<keyword evidence="5" id="KW-1185">Reference proteome</keyword>
<dbReference type="RefSeq" id="WP_129271396.1">
    <property type="nucleotide sequence ID" value="NZ_MZXW01000017.1"/>
</dbReference>
<evidence type="ECO:0000256" key="2">
    <source>
        <dbReference type="SAM" id="Phobius"/>
    </source>
</evidence>
<comment type="caution">
    <text evidence="4">The sequence shown here is derived from an EMBL/GenBank/DDBJ whole genome shotgun (WGS) entry which is preliminary data.</text>
</comment>
<feature type="compositionally biased region" description="Pro residues" evidence="1">
    <location>
        <begin position="113"/>
        <end position="129"/>
    </location>
</feature>
<organism evidence="4 5">
    <name type="scientific">Bradyrhizobium betae</name>
    <dbReference type="NCBI Taxonomy" id="244734"/>
    <lineage>
        <taxon>Bacteria</taxon>
        <taxon>Pseudomonadati</taxon>
        <taxon>Pseudomonadota</taxon>
        <taxon>Alphaproteobacteria</taxon>
        <taxon>Hyphomicrobiales</taxon>
        <taxon>Nitrobacteraceae</taxon>
        <taxon>Bradyrhizobium</taxon>
    </lineage>
</organism>
<feature type="region of interest" description="Disordered" evidence="1">
    <location>
        <begin position="83"/>
        <end position="136"/>
    </location>
</feature>
<dbReference type="PANTHER" id="PTHR37461:SF1">
    <property type="entry name" value="ANTI-SIGMA-K FACTOR RSKA"/>
    <property type="match status" value="1"/>
</dbReference>
<dbReference type="GO" id="GO:0006417">
    <property type="term" value="P:regulation of translation"/>
    <property type="evidence" value="ECO:0007669"/>
    <property type="project" value="TreeGrafter"/>
</dbReference>
<dbReference type="GO" id="GO:0005886">
    <property type="term" value="C:plasma membrane"/>
    <property type="evidence" value="ECO:0007669"/>
    <property type="project" value="InterPro"/>
</dbReference>
<name>A0A4Q1VA60_9BRAD</name>
<keyword evidence="2" id="KW-0472">Membrane</keyword>
<evidence type="ECO:0000256" key="1">
    <source>
        <dbReference type="SAM" id="MobiDB-lite"/>
    </source>
</evidence>
<keyword evidence="2" id="KW-0812">Transmembrane</keyword>